<gene>
    <name evidence="2" type="ORF">FWILDA_LOCUS1055</name>
</gene>
<comment type="caution">
    <text evidence="2">The sequence shown here is derived from an EMBL/GenBank/DDBJ whole genome shotgun (WGS) entry which is preliminary data.</text>
</comment>
<protein>
    <submittedName>
        <fullName evidence="2">7566_t:CDS:1</fullName>
    </submittedName>
</protein>
<feature type="signal peptide" evidence="1">
    <location>
        <begin position="1"/>
        <end position="15"/>
    </location>
</feature>
<evidence type="ECO:0000313" key="3">
    <source>
        <dbReference type="Proteomes" id="UP001153678"/>
    </source>
</evidence>
<reference evidence="2" key="1">
    <citation type="submission" date="2022-08" db="EMBL/GenBank/DDBJ databases">
        <authorList>
            <person name="Kallberg Y."/>
            <person name="Tangrot J."/>
            <person name="Rosling A."/>
        </authorList>
    </citation>
    <scope>NUCLEOTIDE SEQUENCE</scope>
    <source>
        <strain evidence="2">Wild A</strain>
    </source>
</reference>
<sequence>MVFILLYCRLGSCGGGYGDDGQMLFGSEIGKPYVSILMTGDTIGCCLNIRNDQFCRSQRSNLSITLEILYGCLNEINVENPNMAILQVLDQVINRKLSETRVKTDKVIDAIFDKRFTCHVNTEHVDHKSYRIAISEIFDPHKACNEKGVWTKDQHYEAS</sequence>
<dbReference type="AlphaFoldDB" id="A0A9W4WLS8"/>
<dbReference type="Proteomes" id="UP001153678">
    <property type="component" value="Unassembled WGS sequence"/>
</dbReference>
<dbReference type="EMBL" id="CAMKVN010000089">
    <property type="protein sequence ID" value="CAI2163412.1"/>
    <property type="molecule type" value="Genomic_DNA"/>
</dbReference>
<evidence type="ECO:0000313" key="2">
    <source>
        <dbReference type="EMBL" id="CAI2163412.1"/>
    </source>
</evidence>
<organism evidence="2 3">
    <name type="scientific">Funneliformis geosporum</name>
    <dbReference type="NCBI Taxonomy" id="1117311"/>
    <lineage>
        <taxon>Eukaryota</taxon>
        <taxon>Fungi</taxon>
        <taxon>Fungi incertae sedis</taxon>
        <taxon>Mucoromycota</taxon>
        <taxon>Glomeromycotina</taxon>
        <taxon>Glomeromycetes</taxon>
        <taxon>Glomerales</taxon>
        <taxon>Glomeraceae</taxon>
        <taxon>Funneliformis</taxon>
    </lineage>
</organism>
<keyword evidence="3" id="KW-1185">Reference proteome</keyword>
<dbReference type="OrthoDB" id="25503at2759"/>
<proteinExistence type="predicted"/>
<accession>A0A9W4WLS8</accession>
<name>A0A9W4WLS8_9GLOM</name>
<evidence type="ECO:0000256" key="1">
    <source>
        <dbReference type="SAM" id="SignalP"/>
    </source>
</evidence>
<feature type="chain" id="PRO_5040766777" evidence="1">
    <location>
        <begin position="16"/>
        <end position="159"/>
    </location>
</feature>
<keyword evidence="1" id="KW-0732">Signal</keyword>